<dbReference type="GO" id="GO:0046688">
    <property type="term" value="P:response to copper ion"/>
    <property type="evidence" value="ECO:0007669"/>
    <property type="project" value="EnsemblMetazoa"/>
</dbReference>
<reference evidence="6 7" key="2">
    <citation type="journal article" date="2008" name="Bioinformatics">
        <title>Assembly reconciliation.</title>
        <authorList>
            <person name="Zimin A.V."/>
            <person name="Smith D.R."/>
            <person name="Sutton G."/>
            <person name="Yorke J.A."/>
        </authorList>
    </citation>
    <scope>NUCLEOTIDE SEQUENCE [LARGE SCALE GENOMIC DNA]</scope>
    <source>
        <strain evidence="6 7">TSC#14021-0224.01</strain>
    </source>
</reference>
<keyword evidence="4" id="KW-0862">Zinc</keyword>
<dbReference type="GO" id="GO:0046872">
    <property type="term" value="F:metal ion binding"/>
    <property type="evidence" value="ECO:0007669"/>
    <property type="project" value="UniProtKB-KW"/>
</dbReference>
<reference evidence="6 7" key="1">
    <citation type="journal article" date="2007" name="Nature">
        <title>Evolution of genes and genomes on the Drosophila phylogeny.</title>
        <authorList>
            <consortium name="Drosophila 12 Genomes Consortium"/>
            <person name="Clark A.G."/>
            <person name="Eisen M.B."/>
            <person name="Smith D.R."/>
            <person name="Bergman C.M."/>
            <person name="Oliver B."/>
            <person name="Markow T.A."/>
            <person name="Kaufman T.C."/>
            <person name="Kellis M."/>
            <person name="Gelbart W."/>
            <person name="Iyer V.N."/>
            <person name="Pollard D.A."/>
            <person name="Sackton T.B."/>
            <person name="Larracuente A.M."/>
            <person name="Singh N.D."/>
            <person name="Abad J.P."/>
            <person name="Abt D.N."/>
            <person name="Adryan B."/>
            <person name="Aguade M."/>
            <person name="Akashi H."/>
            <person name="Anderson W.W."/>
            <person name="Aquadro C.F."/>
            <person name="Ardell D.H."/>
            <person name="Arguello R."/>
            <person name="Artieri C.G."/>
            <person name="Barbash D.A."/>
            <person name="Barker D."/>
            <person name="Barsanti P."/>
            <person name="Batterham P."/>
            <person name="Batzoglou S."/>
            <person name="Begun D."/>
            <person name="Bhutkar A."/>
            <person name="Blanco E."/>
            <person name="Bosak S.A."/>
            <person name="Bradley R.K."/>
            <person name="Brand A.D."/>
            <person name="Brent M.R."/>
            <person name="Brooks A.N."/>
            <person name="Brown R.H."/>
            <person name="Butlin R.K."/>
            <person name="Caggese C."/>
            <person name="Calvi B.R."/>
            <person name="Bernardo de Carvalho A."/>
            <person name="Caspi A."/>
            <person name="Castrezana S."/>
            <person name="Celniker S.E."/>
            <person name="Chang J.L."/>
            <person name="Chapple C."/>
            <person name="Chatterji S."/>
            <person name="Chinwalla A."/>
            <person name="Civetta A."/>
            <person name="Clifton S.W."/>
            <person name="Comeron J.M."/>
            <person name="Costello J.C."/>
            <person name="Coyne J.A."/>
            <person name="Daub J."/>
            <person name="David R.G."/>
            <person name="Delcher A.L."/>
            <person name="Delehaunty K."/>
            <person name="Do C.B."/>
            <person name="Ebling H."/>
            <person name="Edwards K."/>
            <person name="Eickbush T."/>
            <person name="Evans J.D."/>
            <person name="Filipski A."/>
            <person name="Findeiss S."/>
            <person name="Freyhult E."/>
            <person name="Fulton L."/>
            <person name="Fulton R."/>
            <person name="Garcia A.C."/>
            <person name="Gardiner A."/>
            <person name="Garfield D.A."/>
            <person name="Garvin B.E."/>
            <person name="Gibson G."/>
            <person name="Gilbert D."/>
            <person name="Gnerre S."/>
            <person name="Godfrey J."/>
            <person name="Good R."/>
            <person name="Gotea V."/>
            <person name="Gravely B."/>
            <person name="Greenberg A.J."/>
            <person name="Griffiths-Jones S."/>
            <person name="Gross S."/>
            <person name="Guigo R."/>
            <person name="Gustafson E.A."/>
            <person name="Haerty W."/>
            <person name="Hahn M.W."/>
            <person name="Halligan D.L."/>
            <person name="Halpern A.L."/>
            <person name="Halter G.M."/>
            <person name="Han M.V."/>
            <person name="Heger A."/>
            <person name="Hillier L."/>
            <person name="Hinrichs A.S."/>
            <person name="Holmes I."/>
            <person name="Hoskins R.A."/>
            <person name="Hubisz M.J."/>
            <person name="Hultmark D."/>
            <person name="Huntley M.A."/>
            <person name="Jaffe D.B."/>
            <person name="Jagadeeshan S."/>
            <person name="Jeck W.R."/>
            <person name="Johnson J."/>
            <person name="Jones C.D."/>
            <person name="Jordan W.C."/>
            <person name="Karpen G.H."/>
            <person name="Kataoka E."/>
            <person name="Keightley P.D."/>
            <person name="Kheradpour P."/>
            <person name="Kirkness E.F."/>
            <person name="Koerich L.B."/>
            <person name="Kristiansen K."/>
            <person name="Kudrna D."/>
            <person name="Kulathinal R.J."/>
            <person name="Kumar S."/>
            <person name="Kwok R."/>
            <person name="Lander E."/>
            <person name="Langley C.H."/>
            <person name="Lapoint R."/>
            <person name="Lazzaro B.P."/>
            <person name="Lee S.J."/>
            <person name="Levesque L."/>
            <person name="Li R."/>
            <person name="Lin C.F."/>
            <person name="Lin M.F."/>
            <person name="Lindblad-Toh K."/>
            <person name="Llopart A."/>
            <person name="Long M."/>
            <person name="Low L."/>
            <person name="Lozovsky E."/>
            <person name="Lu J."/>
            <person name="Luo M."/>
            <person name="Machado C.A."/>
            <person name="Makalowski W."/>
            <person name="Marzo M."/>
            <person name="Matsuda M."/>
            <person name="Matzkin L."/>
            <person name="McAllister B."/>
            <person name="McBride C.S."/>
            <person name="McKernan B."/>
            <person name="McKernan K."/>
            <person name="Mendez-Lago M."/>
            <person name="Minx P."/>
            <person name="Mollenhauer M.U."/>
            <person name="Montooth K."/>
            <person name="Mount S.M."/>
            <person name="Mu X."/>
            <person name="Myers E."/>
            <person name="Negre B."/>
            <person name="Newfeld S."/>
            <person name="Nielsen R."/>
            <person name="Noor M.A."/>
            <person name="O'Grady P."/>
            <person name="Pachter L."/>
            <person name="Papaceit M."/>
            <person name="Parisi M.J."/>
            <person name="Parisi M."/>
            <person name="Parts L."/>
            <person name="Pedersen J.S."/>
            <person name="Pesole G."/>
            <person name="Phillippy A.M."/>
            <person name="Ponting C.P."/>
            <person name="Pop M."/>
            <person name="Porcelli D."/>
            <person name="Powell J.R."/>
            <person name="Prohaska S."/>
            <person name="Pruitt K."/>
            <person name="Puig M."/>
            <person name="Quesneville H."/>
            <person name="Ram K.R."/>
            <person name="Rand D."/>
            <person name="Rasmussen M.D."/>
            <person name="Reed L.K."/>
            <person name="Reenan R."/>
            <person name="Reily A."/>
            <person name="Remington K.A."/>
            <person name="Rieger T.T."/>
            <person name="Ritchie M.G."/>
            <person name="Robin C."/>
            <person name="Rogers Y.H."/>
            <person name="Rohde C."/>
            <person name="Rozas J."/>
            <person name="Rubenfield M.J."/>
            <person name="Ruiz A."/>
            <person name="Russo S."/>
            <person name="Salzberg S.L."/>
            <person name="Sanchez-Gracia A."/>
            <person name="Saranga D.J."/>
            <person name="Sato H."/>
            <person name="Schaeffer S.W."/>
            <person name="Schatz M.C."/>
            <person name="Schlenke T."/>
            <person name="Schwartz R."/>
            <person name="Segarra C."/>
            <person name="Singh R.S."/>
            <person name="Sirot L."/>
            <person name="Sirota M."/>
            <person name="Sisneros N.B."/>
            <person name="Smith C.D."/>
            <person name="Smith T.F."/>
            <person name="Spieth J."/>
            <person name="Stage D.E."/>
            <person name="Stark A."/>
            <person name="Stephan W."/>
            <person name="Strausberg R.L."/>
            <person name="Strempel S."/>
            <person name="Sturgill D."/>
            <person name="Sutton G."/>
            <person name="Sutton G.G."/>
            <person name="Tao W."/>
            <person name="Teichmann S."/>
            <person name="Tobari Y.N."/>
            <person name="Tomimura Y."/>
            <person name="Tsolas J.M."/>
            <person name="Valente V.L."/>
            <person name="Venter E."/>
            <person name="Venter J.C."/>
            <person name="Vicario S."/>
            <person name="Vieira F.G."/>
            <person name="Vilella A.J."/>
            <person name="Villasante A."/>
            <person name="Walenz B."/>
            <person name="Wang J."/>
            <person name="Wasserman M."/>
            <person name="Watts T."/>
            <person name="Wilson D."/>
            <person name="Wilson R.K."/>
            <person name="Wing R.A."/>
            <person name="Wolfner M.F."/>
            <person name="Wong A."/>
            <person name="Wong G.K."/>
            <person name="Wu C.I."/>
            <person name="Wu G."/>
            <person name="Yamamoto D."/>
            <person name="Yang H.P."/>
            <person name="Yang S.P."/>
            <person name="Yorke J.A."/>
            <person name="Yoshida K."/>
            <person name="Zdobnov E."/>
            <person name="Zhang P."/>
            <person name="Zhang Y."/>
            <person name="Zimin A.V."/>
            <person name="Baldwin J."/>
            <person name="Abdouelleil A."/>
            <person name="Abdulkadir J."/>
            <person name="Abebe A."/>
            <person name="Abera B."/>
            <person name="Abreu J."/>
            <person name="Acer S.C."/>
            <person name="Aftuck L."/>
            <person name="Alexander A."/>
            <person name="An P."/>
            <person name="Anderson E."/>
            <person name="Anderson S."/>
            <person name="Arachi H."/>
            <person name="Azer M."/>
            <person name="Bachantsang P."/>
            <person name="Barry A."/>
            <person name="Bayul T."/>
            <person name="Berlin A."/>
            <person name="Bessette D."/>
            <person name="Bloom T."/>
            <person name="Blye J."/>
            <person name="Boguslavskiy L."/>
            <person name="Bonnet C."/>
            <person name="Boukhgalter B."/>
            <person name="Bourzgui I."/>
            <person name="Brown A."/>
            <person name="Cahill P."/>
            <person name="Channer S."/>
            <person name="Cheshatsang Y."/>
            <person name="Chuda L."/>
            <person name="Citroen M."/>
            <person name="Collymore A."/>
            <person name="Cooke P."/>
            <person name="Costello M."/>
            <person name="D'Aco K."/>
            <person name="Daza R."/>
            <person name="De Haan G."/>
            <person name="DeGray S."/>
            <person name="DeMaso C."/>
            <person name="Dhargay N."/>
            <person name="Dooley K."/>
            <person name="Dooley E."/>
            <person name="Doricent M."/>
            <person name="Dorje P."/>
            <person name="Dorjee K."/>
            <person name="Dupes A."/>
            <person name="Elong R."/>
            <person name="Falk J."/>
            <person name="Farina A."/>
            <person name="Faro S."/>
            <person name="Ferguson D."/>
            <person name="Fisher S."/>
            <person name="Foley C.D."/>
            <person name="Franke A."/>
            <person name="Friedrich D."/>
            <person name="Gadbois L."/>
            <person name="Gearin G."/>
            <person name="Gearin C.R."/>
            <person name="Giannoukos G."/>
            <person name="Goode T."/>
            <person name="Graham J."/>
            <person name="Grandbois E."/>
            <person name="Grewal S."/>
            <person name="Gyaltsen K."/>
            <person name="Hafez N."/>
            <person name="Hagos B."/>
            <person name="Hall J."/>
            <person name="Henson C."/>
            <person name="Hollinger A."/>
            <person name="Honan T."/>
            <person name="Huard M.D."/>
            <person name="Hughes L."/>
            <person name="Hurhula B."/>
            <person name="Husby M.E."/>
            <person name="Kamat A."/>
            <person name="Kanga B."/>
            <person name="Kashin S."/>
            <person name="Khazanovich D."/>
            <person name="Kisner P."/>
            <person name="Lance K."/>
            <person name="Lara M."/>
            <person name="Lee W."/>
            <person name="Lennon N."/>
            <person name="Letendre F."/>
            <person name="LeVine R."/>
            <person name="Lipovsky A."/>
            <person name="Liu X."/>
            <person name="Liu J."/>
            <person name="Liu S."/>
            <person name="Lokyitsang T."/>
            <person name="Lokyitsang Y."/>
            <person name="Lubonja R."/>
            <person name="Lui A."/>
            <person name="MacDonald P."/>
            <person name="Magnisalis V."/>
            <person name="Maru K."/>
            <person name="Matthews C."/>
            <person name="McCusker W."/>
            <person name="McDonough S."/>
            <person name="Mehta T."/>
            <person name="Meldrim J."/>
            <person name="Meneus L."/>
            <person name="Mihai O."/>
            <person name="Mihalev A."/>
            <person name="Mihova T."/>
            <person name="Mittelman R."/>
            <person name="Mlenga V."/>
            <person name="Montmayeur A."/>
            <person name="Mulrain L."/>
            <person name="Navidi A."/>
            <person name="Naylor J."/>
            <person name="Negash T."/>
            <person name="Nguyen T."/>
            <person name="Nguyen N."/>
            <person name="Nicol R."/>
            <person name="Norbu C."/>
            <person name="Norbu N."/>
            <person name="Novod N."/>
            <person name="O'Neill B."/>
            <person name="Osman S."/>
            <person name="Markiewicz E."/>
            <person name="Oyono O.L."/>
            <person name="Patti C."/>
            <person name="Phunkhang P."/>
            <person name="Pierre F."/>
            <person name="Priest M."/>
            <person name="Raghuraman S."/>
            <person name="Rege F."/>
            <person name="Reyes R."/>
            <person name="Rise C."/>
            <person name="Rogov P."/>
            <person name="Ross K."/>
            <person name="Ryan E."/>
            <person name="Settipalli S."/>
            <person name="Shea T."/>
            <person name="Sherpa N."/>
            <person name="Shi L."/>
            <person name="Shih D."/>
            <person name="Sparrow T."/>
            <person name="Spaulding J."/>
            <person name="Stalker J."/>
            <person name="Stange-Thomann N."/>
            <person name="Stavropoulos S."/>
            <person name="Stone C."/>
            <person name="Strader C."/>
            <person name="Tesfaye S."/>
            <person name="Thomson T."/>
            <person name="Thoulutsang Y."/>
            <person name="Thoulutsang D."/>
            <person name="Topham K."/>
            <person name="Topping I."/>
            <person name="Tsamla T."/>
            <person name="Vassiliev H."/>
            <person name="Vo A."/>
            <person name="Wangchuk T."/>
            <person name="Wangdi T."/>
            <person name="Weiand M."/>
            <person name="Wilkinson J."/>
            <person name="Wilson A."/>
            <person name="Yadav S."/>
            <person name="Young G."/>
            <person name="Yu Q."/>
            <person name="Zembek L."/>
            <person name="Zhong D."/>
            <person name="Zimmer A."/>
            <person name="Zwirko Z."/>
            <person name="Jaffe D.B."/>
            <person name="Alvarez P."/>
            <person name="Brockman W."/>
            <person name="Butler J."/>
            <person name="Chin C."/>
            <person name="Gnerre S."/>
            <person name="Grabherr M."/>
            <person name="Kleber M."/>
            <person name="Mauceli E."/>
            <person name="MacCallum I."/>
        </authorList>
    </citation>
    <scope>NUCLEOTIDE SEQUENCE [LARGE SCALE GENOMIC DNA]</scope>
    <source>
        <strain evidence="6 7">TSC#14021-0224.01</strain>
    </source>
</reference>
<comment type="similarity">
    <text evidence="1">Belongs to the metallothionein superfamily. Type 5 family.</text>
</comment>
<dbReference type="EMBL" id="CH954181">
    <property type="protein sequence ID" value="EDV48384.1"/>
    <property type="molecule type" value="Genomic_DNA"/>
</dbReference>
<protein>
    <submittedName>
        <fullName evidence="6">GG23934</fullName>
    </submittedName>
</protein>
<evidence type="ECO:0000256" key="3">
    <source>
        <dbReference type="ARBA" id="ARBA00022723"/>
    </source>
</evidence>
<evidence type="ECO:0000313" key="6">
    <source>
        <dbReference type="EMBL" id="EDV48384.1"/>
    </source>
</evidence>
<dbReference type="GeneID" id="6553715"/>
<keyword evidence="7" id="KW-1185">Reference proteome</keyword>
<dbReference type="eggNOG" id="KOG4738">
    <property type="taxonomic scope" value="Eukaryota"/>
</dbReference>
<dbReference type="Proteomes" id="UP000008711">
    <property type="component" value="Unassembled WGS sequence"/>
</dbReference>
<dbReference type="PRINTS" id="PR00872">
    <property type="entry name" value="MTDIPTERA"/>
</dbReference>
<dbReference type="Pfam" id="PF02067">
    <property type="entry name" value="Metallothio_5"/>
    <property type="match status" value="1"/>
</dbReference>
<gene>
    <name evidence="6" type="primary">Dere\GG23934</name>
    <name evidence="6" type="ORF">Dere_GG23934</name>
</gene>
<dbReference type="KEGG" id="der:6553715"/>
<evidence type="ECO:0000256" key="1">
    <source>
        <dbReference type="ARBA" id="ARBA00009641"/>
    </source>
</evidence>
<dbReference type="PhylomeDB" id="B3NYY1"/>
<dbReference type="AlphaFoldDB" id="B3NYY1"/>
<evidence type="ECO:0000256" key="2">
    <source>
        <dbReference type="ARBA" id="ARBA00022539"/>
    </source>
</evidence>
<dbReference type="HOGENOM" id="CLU_3184500_0_0_1"/>
<keyword evidence="2" id="KW-0104">Cadmium</keyword>
<evidence type="ECO:0000256" key="5">
    <source>
        <dbReference type="ARBA" id="ARBA00023008"/>
    </source>
</evidence>
<organism evidence="6 7">
    <name type="scientific">Drosophila erecta</name>
    <name type="common">Fruit fly</name>
    <dbReference type="NCBI Taxonomy" id="7220"/>
    <lineage>
        <taxon>Eukaryota</taxon>
        <taxon>Metazoa</taxon>
        <taxon>Ecdysozoa</taxon>
        <taxon>Arthropoda</taxon>
        <taxon>Hexapoda</taxon>
        <taxon>Insecta</taxon>
        <taxon>Pterygota</taxon>
        <taxon>Neoptera</taxon>
        <taxon>Endopterygota</taxon>
        <taxon>Diptera</taxon>
        <taxon>Brachycera</taxon>
        <taxon>Muscomorpha</taxon>
        <taxon>Ephydroidea</taxon>
        <taxon>Drosophilidae</taxon>
        <taxon>Drosophila</taxon>
        <taxon>Sophophora</taxon>
    </lineage>
</organism>
<keyword evidence="5" id="KW-0186">Copper</keyword>
<sequence>MGCKACGTNCQCSATKCGDNCACSQQCQCSCKNGPKDKCCSTKTSN</sequence>
<evidence type="ECO:0000256" key="4">
    <source>
        <dbReference type="ARBA" id="ARBA00022833"/>
    </source>
</evidence>
<dbReference type="InterPro" id="IPR000966">
    <property type="entry name" value="Metalthion_5"/>
</dbReference>
<proteinExistence type="inferred from homology"/>
<dbReference type="GO" id="GO:0140961">
    <property type="term" value="P:cellular detoxification of metal ion"/>
    <property type="evidence" value="ECO:0007669"/>
    <property type="project" value="EnsemblMetazoa"/>
</dbReference>
<accession>B3NYY1</accession>
<evidence type="ECO:0000313" key="7">
    <source>
        <dbReference type="Proteomes" id="UP000008711"/>
    </source>
</evidence>
<name>B3NYY1_DROER</name>
<keyword evidence="3" id="KW-0479">Metal-binding</keyword>